<dbReference type="SMART" id="SM00406">
    <property type="entry name" value="IGv"/>
    <property type="match status" value="4"/>
</dbReference>
<reference evidence="6" key="2">
    <citation type="journal article" date="2014" name="Nat. Commun.">
        <title>The cavefish genome reveals candidate genes for eye loss.</title>
        <authorList>
            <person name="McGaugh S.E."/>
            <person name="Gross J.B."/>
            <person name="Aken B."/>
            <person name="Blin M."/>
            <person name="Borowsky R."/>
            <person name="Chalopin D."/>
            <person name="Hinaux H."/>
            <person name="Jeffery W.R."/>
            <person name="Keene A."/>
            <person name="Ma L."/>
            <person name="Minx P."/>
            <person name="Murphy D."/>
            <person name="O'Quin K.E."/>
            <person name="Retaux S."/>
            <person name="Rohner N."/>
            <person name="Searle S.M."/>
            <person name="Stahl B.A."/>
            <person name="Tabin C."/>
            <person name="Volff J.N."/>
            <person name="Yoshizawa M."/>
            <person name="Warren W.C."/>
        </authorList>
    </citation>
    <scope>NUCLEOTIDE SEQUENCE [LARGE SCALE GENOMIC DNA]</scope>
    <source>
        <strain evidence="6">female</strain>
    </source>
</reference>
<dbReference type="Ensembl" id="ENSAMXT00000016111.2">
    <property type="protein sequence ID" value="ENSAMXP00000016111.2"/>
    <property type="gene ID" value="ENSAMXG00000015662.2"/>
</dbReference>
<keyword evidence="6" id="KW-1185">Reference proteome</keyword>
<proteinExistence type="predicted"/>
<sequence>PCFPCFCILYPCCLRSKTITGRLGETITIDCSYPEEFDGDIKYFYKQIGQHFPVMISTFQTERDRFSISDNSRSRVFSVRISDVREDDVGVYYCGAGIRERQWSTWFSITKIEVYPCCLGSKTVIGYLGETVTINCSYPEEFQTDYKIFYKLGDQSLHELINTFDSQKGRFSISDYRTSRVVSVRIRDVREDDEGVYYCGAISCDYQHVNKLNDCLLLTDPCCLGPKTVIGYLGETVTINCSYPEEFQTNSKFLDKLENKSLIEVIQTSHSQNDRFSISDNRRSRVVSVRISDLREEDGGIYYCGVGEGVQSLNYISHFSKIHLQVSGPVGCFDVIGYPGGSVSIFCEDQKYGISEKYFCKQRTNHLFYRDLSLEDAGLYQCGETGRWSHFVNLRVKTDPCCLGPKTVIGYLGETITINCSYPEEFKRNTKTFNKLENNAPTFTPVIESSDSQKGRFSVSDNRSSRVISVRIRDVREDDGGVYYCGVAKGGDSVRYFVFYWQVQSGDFDVIGFPGGSLLIYCTDQQYGQSQKYFCREKPKDCIYEQKQNIWVYKDRVSLDGSFKILQVIYRNLSSEDAGLYQCGETGVWNHTVNLRVKTGQKH</sequence>
<dbReference type="SUPFAM" id="SSF48726">
    <property type="entry name" value="Immunoglobulin"/>
    <property type="match status" value="6"/>
</dbReference>
<evidence type="ECO:0000259" key="4">
    <source>
        <dbReference type="PROSITE" id="PS50835"/>
    </source>
</evidence>
<protein>
    <recommendedName>
        <fullName evidence="4">Ig-like domain-containing protein</fullName>
    </recommendedName>
</protein>
<dbReference type="CDD" id="cd05716">
    <property type="entry name" value="IgV_pIgR_like"/>
    <property type="match status" value="2"/>
</dbReference>
<reference evidence="6" key="1">
    <citation type="submission" date="2013-03" db="EMBL/GenBank/DDBJ databases">
        <authorList>
            <person name="Jeffery W."/>
            <person name="Warren W."/>
            <person name="Wilson R.K."/>
        </authorList>
    </citation>
    <scope>NUCLEOTIDE SEQUENCE</scope>
    <source>
        <strain evidence="6">female</strain>
    </source>
</reference>
<accession>W5L8E9</accession>
<dbReference type="PANTHER" id="PTHR11860">
    <property type="entry name" value="POLYMERIC-IMMUNOGLOBULIN RECEPTOR"/>
    <property type="match status" value="1"/>
</dbReference>
<evidence type="ECO:0000256" key="2">
    <source>
        <dbReference type="ARBA" id="ARBA00022692"/>
    </source>
</evidence>
<dbReference type="Gene3D" id="2.60.40.10">
    <property type="entry name" value="Immunoglobulins"/>
    <property type="match status" value="5"/>
</dbReference>
<comment type="subcellular location">
    <subcellularLocation>
        <location evidence="1">Membrane</location>
    </subcellularLocation>
</comment>
<dbReference type="eggNOG" id="ENOG502QPKT">
    <property type="taxonomic scope" value="Eukaryota"/>
</dbReference>
<reference evidence="5" key="4">
    <citation type="submission" date="2025-09" db="UniProtKB">
        <authorList>
            <consortium name="Ensembl"/>
        </authorList>
    </citation>
    <scope>IDENTIFICATION</scope>
</reference>
<reference evidence="5" key="3">
    <citation type="submission" date="2025-08" db="UniProtKB">
        <authorList>
            <consortium name="Ensembl"/>
        </authorList>
    </citation>
    <scope>IDENTIFICATION</scope>
</reference>
<dbReference type="InterPro" id="IPR036179">
    <property type="entry name" value="Ig-like_dom_sf"/>
</dbReference>
<dbReference type="Proteomes" id="UP000018467">
    <property type="component" value="Unassembled WGS sequence"/>
</dbReference>
<dbReference type="GO" id="GO:0005886">
    <property type="term" value="C:plasma membrane"/>
    <property type="evidence" value="ECO:0007669"/>
    <property type="project" value="TreeGrafter"/>
</dbReference>
<organism evidence="5 6">
    <name type="scientific">Astyanax mexicanus</name>
    <name type="common">Blind cave fish</name>
    <name type="synonym">Astyanax fasciatus mexicanus</name>
    <dbReference type="NCBI Taxonomy" id="7994"/>
    <lineage>
        <taxon>Eukaryota</taxon>
        <taxon>Metazoa</taxon>
        <taxon>Chordata</taxon>
        <taxon>Craniata</taxon>
        <taxon>Vertebrata</taxon>
        <taxon>Euteleostomi</taxon>
        <taxon>Actinopterygii</taxon>
        <taxon>Neopterygii</taxon>
        <taxon>Teleostei</taxon>
        <taxon>Ostariophysi</taxon>
        <taxon>Characiformes</taxon>
        <taxon>Characoidei</taxon>
        <taxon>Acestrorhamphidae</taxon>
        <taxon>Acestrorhamphinae</taxon>
        <taxon>Astyanax</taxon>
    </lineage>
</organism>
<dbReference type="InterPro" id="IPR013106">
    <property type="entry name" value="Ig_V-set"/>
</dbReference>
<keyword evidence="2" id="KW-0812">Transmembrane</keyword>
<evidence type="ECO:0000256" key="3">
    <source>
        <dbReference type="ARBA" id="ARBA00023136"/>
    </source>
</evidence>
<evidence type="ECO:0000313" key="5">
    <source>
        <dbReference type="Ensembl" id="ENSAMXP00000016111.2"/>
    </source>
</evidence>
<dbReference type="InterPro" id="IPR013783">
    <property type="entry name" value="Ig-like_fold"/>
</dbReference>
<dbReference type="InterPro" id="IPR007110">
    <property type="entry name" value="Ig-like_dom"/>
</dbReference>
<evidence type="ECO:0000256" key="1">
    <source>
        <dbReference type="ARBA" id="ARBA00004370"/>
    </source>
</evidence>
<dbReference type="GO" id="GO:0004888">
    <property type="term" value="F:transmembrane signaling receptor activity"/>
    <property type="evidence" value="ECO:0007669"/>
    <property type="project" value="TreeGrafter"/>
</dbReference>
<dbReference type="PANTHER" id="PTHR11860:SF118">
    <property type="entry name" value="CMRF35-LIKE MOLECULE 3-RELATED"/>
    <property type="match status" value="1"/>
</dbReference>
<dbReference type="GeneTree" id="ENSGT00950000182977"/>
<dbReference type="InParanoid" id="W5L8E9"/>
<keyword evidence="3" id="KW-0472">Membrane</keyword>
<dbReference type="InterPro" id="IPR050671">
    <property type="entry name" value="CD300_family_receptors"/>
</dbReference>
<name>W5L8E9_ASTMX</name>
<dbReference type="PROSITE" id="PS50835">
    <property type="entry name" value="IG_LIKE"/>
    <property type="match status" value="1"/>
</dbReference>
<dbReference type="Bgee" id="ENSAMXG00000015662">
    <property type="expression patterns" value="Expressed in zone of skin and 1 other cell type or tissue"/>
</dbReference>
<dbReference type="AlphaFoldDB" id="W5L8E9"/>
<dbReference type="SMART" id="SM00409">
    <property type="entry name" value="IG"/>
    <property type="match status" value="6"/>
</dbReference>
<dbReference type="InterPro" id="IPR003599">
    <property type="entry name" value="Ig_sub"/>
</dbReference>
<feature type="domain" description="Ig-like" evidence="4">
    <location>
        <begin position="4"/>
        <end position="104"/>
    </location>
</feature>
<evidence type="ECO:0000313" key="6">
    <source>
        <dbReference type="Proteomes" id="UP000018467"/>
    </source>
</evidence>
<dbReference type="Pfam" id="PF07686">
    <property type="entry name" value="V-set"/>
    <property type="match status" value="4"/>
</dbReference>